<comment type="caution">
    <text evidence="10">The sequence shown here is derived from an EMBL/GenBank/DDBJ whole genome shotgun (WGS) entry which is preliminary data.</text>
</comment>
<evidence type="ECO:0000313" key="10">
    <source>
        <dbReference type="EMBL" id="KAJ3260852.1"/>
    </source>
</evidence>
<evidence type="ECO:0000256" key="1">
    <source>
        <dbReference type="ARBA" id="ARBA00008874"/>
    </source>
</evidence>
<dbReference type="GO" id="GO:0005524">
    <property type="term" value="F:ATP binding"/>
    <property type="evidence" value="ECO:0007669"/>
    <property type="project" value="UniProtKB-KW"/>
</dbReference>
<reference evidence="10" key="1">
    <citation type="submission" date="2020-05" db="EMBL/GenBank/DDBJ databases">
        <title>Phylogenomic resolution of chytrid fungi.</title>
        <authorList>
            <person name="Stajich J.E."/>
            <person name="Amses K."/>
            <person name="Simmons R."/>
            <person name="Seto K."/>
            <person name="Myers J."/>
            <person name="Bonds A."/>
            <person name="Quandt C.A."/>
            <person name="Barry K."/>
            <person name="Liu P."/>
            <person name="Grigoriev I."/>
            <person name="Longcore J.E."/>
            <person name="James T.Y."/>
        </authorList>
    </citation>
    <scope>NUCLEOTIDE SEQUENCE</scope>
    <source>
        <strain evidence="10">PLAUS21</strain>
    </source>
</reference>
<accession>A0AAD5UQ81</accession>
<keyword evidence="4" id="KW-0547">Nucleotide-binding</keyword>
<dbReference type="PANTHER" id="PTHR48012">
    <property type="entry name" value="STERILE20-LIKE KINASE, ISOFORM B-RELATED"/>
    <property type="match status" value="1"/>
</dbReference>
<dbReference type="AlphaFoldDB" id="A0AAD5UQ81"/>
<evidence type="ECO:0000256" key="2">
    <source>
        <dbReference type="ARBA" id="ARBA00022527"/>
    </source>
</evidence>
<gene>
    <name evidence="10" type="primary">SPS1_2</name>
    <name evidence="10" type="ORF">HK103_007415</name>
</gene>
<name>A0AAD5UQ81_9FUNG</name>
<dbReference type="GO" id="GO:0005737">
    <property type="term" value="C:cytoplasm"/>
    <property type="evidence" value="ECO:0007669"/>
    <property type="project" value="TreeGrafter"/>
</dbReference>
<evidence type="ECO:0000256" key="5">
    <source>
        <dbReference type="ARBA" id="ARBA00022777"/>
    </source>
</evidence>
<dbReference type="SUPFAM" id="SSF56112">
    <property type="entry name" value="Protein kinase-like (PK-like)"/>
    <property type="match status" value="1"/>
</dbReference>
<dbReference type="SMART" id="SM00220">
    <property type="entry name" value="S_TKc"/>
    <property type="match status" value="1"/>
</dbReference>
<dbReference type="PROSITE" id="PS50011">
    <property type="entry name" value="PROTEIN_KINASE_DOM"/>
    <property type="match status" value="1"/>
</dbReference>
<keyword evidence="5" id="KW-0418">Kinase</keyword>
<organism evidence="10 11">
    <name type="scientific">Boothiomyces macroporosus</name>
    <dbReference type="NCBI Taxonomy" id="261099"/>
    <lineage>
        <taxon>Eukaryota</taxon>
        <taxon>Fungi</taxon>
        <taxon>Fungi incertae sedis</taxon>
        <taxon>Chytridiomycota</taxon>
        <taxon>Chytridiomycota incertae sedis</taxon>
        <taxon>Chytridiomycetes</taxon>
        <taxon>Rhizophydiales</taxon>
        <taxon>Terramycetaceae</taxon>
        <taxon>Boothiomyces</taxon>
    </lineage>
</organism>
<comment type="similarity">
    <text evidence="1">Belongs to the protein kinase superfamily. STE Ser/Thr protein kinase family. STE20 subfamily.</text>
</comment>
<evidence type="ECO:0000256" key="7">
    <source>
        <dbReference type="ARBA" id="ARBA00047899"/>
    </source>
</evidence>
<dbReference type="Pfam" id="PF07714">
    <property type="entry name" value="PK_Tyr_Ser-Thr"/>
    <property type="match status" value="1"/>
</dbReference>
<evidence type="ECO:0000256" key="3">
    <source>
        <dbReference type="ARBA" id="ARBA00022679"/>
    </source>
</evidence>
<dbReference type="Gene3D" id="1.10.510.10">
    <property type="entry name" value="Transferase(Phosphotransferase) domain 1"/>
    <property type="match status" value="1"/>
</dbReference>
<dbReference type="InterPro" id="IPR050629">
    <property type="entry name" value="STE20/SPS1-PAK"/>
</dbReference>
<evidence type="ECO:0000259" key="9">
    <source>
        <dbReference type="PROSITE" id="PS50011"/>
    </source>
</evidence>
<evidence type="ECO:0000256" key="8">
    <source>
        <dbReference type="ARBA" id="ARBA00048679"/>
    </source>
</evidence>
<evidence type="ECO:0000256" key="4">
    <source>
        <dbReference type="ARBA" id="ARBA00022741"/>
    </source>
</evidence>
<dbReference type="Proteomes" id="UP001210925">
    <property type="component" value="Unassembled WGS sequence"/>
</dbReference>
<dbReference type="PANTHER" id="PTHR48012:SF10">
    <property type="entry name" value="FI20177P1"/>
    <property type="match status" value="1"/>
</dbReference>
<evidence type="ECO:0000313" key="11">
    <source>
        <dbReference type="Proteomes" id="UP001210925"/>
    </source>
</evidence>
<protein>
    <recommendedName>
        <fullName evidence="9">Protein kinase domain-containing protein</fullName>
    </recommendedName>
</protein>
<evidence type="ECO:0000256" key="6">
    <source>
        <dbReference type="ARBA" id="ARBA00022840"/>
    </source>
</evidence>
<proteinExistence type="inferred from homology"/>
<feature type="domain" description="Protein kinase" evidence="9">
    <location>
        <begin position="1"/>
        <end position="229"/>
    </location>
</feature>
<sequence>MLSVKKSNVQKVYKAVDSANSLTVAIKIIDLEDSTDDIDDIRQEIRILASLKSPYTIEYYSSFVKDTSLWIVMEYCSFGSCLDLMKKFGAFSPDMIHRDIKAANILLTEQGNVKLADFGVSGQITATISKKNTFVGTPYWMAPEVILRSAYNTKADIWSLGITCWELLFGLPPNANIHPMKVLFIIPKDDPPKLPETYPQNLSRFISACLEKKQSQRPTAKQLLAHEYIKSAKSIGFIQSQLAIWAKQPVQGDSFKASKQIIEDHSQWDFSGLPKTLGKSVAFEDEFDLQLPEEQYKQQVPLGYDLLKTVIIPSFEKVTNEYQNQHILLEIIEKLEQISIDSPVIGEKLCITILQDLFSCSRKSLKEFVALIAKNSGDNFDLDEQDAKRLNFKAGQLSNDTVTWEGYDGARTMMGEYLLARWKKSDQ</sequence>
<dbReference type="PROSITE" id="PS00108">
    <property type="entry name" value="PROTEIN_KINASE_ST"/>
    <property type="match status" value="1"/>
</dbReference>
<dbReference type="EMBL" id="JADGKB010000009">
    <property type="protein sequence ID" value="KAJ3260852.1"/>
    <property type="molecule type" value="Genomic_DNA"/>
</dbReference>
<comment type="catalytic activity">
    <reaction evidence="8">
        <text>L-seryl-[protein] + ATP = O-phospho-L-seryl-[protein] + ADP + H(+)</text>
        <dbReference type="Rhea" id="RHEA:17989"/>
        <dbReference type="Rhea" id="RHEA-COMP:9863"/>
        <dbReference type="Rhea" id="RHEA-COMP:11604"/>
        <dbReference type="ChEBI" id="CHEBI:15378"/>
        <dbReference type="ChEBI" id="CHEBI:29999"/>
        <dbReference type="ChEBI" id="CHEBI:30616"/>
        <dbReference type="ChEBI" id="CHEBI:83421"/>
        <dbReference type="ChEBI" id="CHEBI:456216"/>
        <dbReference type="EC" id="2.7.11.1"/>
    </reaction>
</comment>
<dbReference type="Pfam" id="PF00069">
    <property type="entry name" value="Pkinase"/>
    <property type="match status" value="1"/>
</dbReference>
<keyword evidence="3" id="KW-0808">Transferase</keyword>
<keyword evidence="11" id="KW-1185">Reference proteome</keyword>
<comment type="catalytic activity">
    <reaction evidence="7">
        <text>L-threonyl-[protein] + ATP = O-phospho-L-threonyl-[protein] + ADP + H(+)</text>
        <dbReference type="Rhea" id="RHEA:46608"/>
        <dbReference type="Rhea" id="RHEA-COMP:11060"/>
        <dbReference type="Rhea" id="RHEA-COMP:11605"/>
        <dbReference type="ChEBI" id="CHEBI:15378"/>
        <dbReference type="ChEBI" id="CHEBI:30013"/>
        <dbReference type="ChEBI" id="CHEBI:30616"/>
        <dbReference type="ChEBI" id="CHEBI:61977"/>
        <dbReference type="ChEBI" id="CHEBI:456216"/>
        <dbReference type="EC" id="2.7.11.1"/>
    </reaction>
</comment>
<dbReference type="InterPro" id="IPR000719">
    <property type="entry name" value="Prot_kinase_dom"/>
</dbReference>
<dbReference type="InterPro" id="IPR001245">
    <property type="entry name" value="Ser-Thr/Tyr_kinase_cat_dom"/>
</dbReference>
<keyword evidence="2" id="KW-0723">Serine/threonine-protein kinase</keyword>
<keyword evidence="6" id="KW-0067">ATP-binding</keyword>
<dbReference type="GO" id="GO:0004674">
    <property type="term" value="F:protein serine/threonine kinase activity"/>
    <property type="evidence" value="ECO:0007669"/>
    <property type="project" value="UniProtKB-KW"/>
</dbReference>
<dbReference type="InterPro" id="IPR008271">
    <property type="entry name" value="Ser/Thr_kinase_AS"/>
</dbReference>
<dbReference type="InterPro" id="IPR011009">
    <property type="entry name" value="Kinase-like_dom_sf"/>
</dbReference>
<dbReference type="Gene3D" id="3.30.200.20">
    <property type="entry name" value="Phosphorylase Kinase, domain 1"/>
    <property type="match status" value="1"/>
</dbReference>